<dbReference type="EMBL" id="JBIAXI010000024">
    <property type="protein sequence ID" value="MFF4777645.1"/>
    <property type="molecule type" value="Genomic_DNA"/>
</dbReference>
<keyword evidence="2" id="KW-1185">Reference proteome</keyword>
<evidence type="ECO:0000313" key="2">
    <source>
        <dbReference type="Proteomes" id="UP001602119"/>
    </source>
</evidence>
<comment type="caution">
    <text evidence="1">The sequence shown here is derived from an EMBL/GenBank/DDBJ whole genome shotgun (WGS) entry which is preliminary data.</text>
</comment>
<dbReference type="Proteomes" id="UP001602119">
    <property type="component" value="Unassembled WGS sequence"/>
</dbReference>
<proteinExistence type="predicted"/>
<reference evidence="1 2" key="1">
    <citation type="submission" date="2024-10" db="EMBL/GenBank/DDBJ databases">
        <title>The Natural Products Discovery Center: Release of the First 8490 Sequenced Strains for Exploring Actinobacteria Biosynthetic Diversity.</title>
        <authorList>
            <person name="Kalkreuter E."/>
            <person name="Kautsar S.A."/>
            <person name="Yang D."/>
            <person name="Bader C.D."/>
            <person name="Teijaro C.N."/>
            <person name="Fluegel L."/>
            <person name="Davis C.M."/>
            <person name="Simpson J.R."/>
            <person name="Lauterbach L."/>
            <person name="Steele A.D."/>
            <person name="Gui C."/>
            <person name="Meng S."/>
            <person name="Li G."/>
            <person name="Viehrig K."/>
            <person name="Ye F."/>
            <person name="Su P."/>
            <person name="Kiefer A.F."/>
            <person name="Nichols A."/>
            <person name="Cepeda A.J."/>
            <person name="Yan W."/>
            <person name="Fan B."/>
            <person name="Jiang Y."/>
            <person name="Adhikari A."/>
            <person name="Zheng C.-J."/>
            <person name="Schuster L."/>
            <person name="Cowan T.M."/>
            <person name="Smanski M.J."/>
            <person name="Chevrette M.G."/>
            <person name="De Carvalho L.P.S."/>
            <person name="Shen B."/>
        </authorList>
    </citation>
    <scope>NUCLEOTIDE SEQUENCE [LARGE SCALE GENOMIC DNA]</scope>
    <source>
        <strain evidence="1 2">NPDC001281</strain>
    </source>
</reference>
<name>A0ABW6VEV1_MICFU</name>
<accession>A0ABW6VEV1</accession>
<gene>
    <name evidence="1" type="ORF">ACFY05_32940</name>
</gene>
<evidence type="ECO:0000313" key="1">
    <source>
        <dbReference type="EMBL" id="MFF4777645.1"/>
    </source>
</evidence>
<protein>
    <submittedName>
        <fullName evidence="1">Uncharacterized protein</fullName>
    </submittedName>
</protein>
<dbReference type="RefSeq" id="WP_387346149.1">
    <property type="nucleotide sequence ID" value="NZ_JBIAXI010000024.1"/>
</dbReference>
<sequence length="157" mass="16584">MTTFSIPNPSGKGTVSVGIHYVQRAGGGWWVVKVDTFRTLGRILPAVVGSGWCAWASPGAFLQVEAATSPEQWVLSEVHNPPTKAARETQAVLAAASALQGSPWSATEVLSVPDPDVVPVELYADMLAQTPNRRAATARILDHLVEHRAAALGYSAA</sequence>
<organism evidence="1 2">
    <name type="scientific">Microtetraspora fusca</name>
    <dbReference type="NCBI Taxonomy" id="1997"/>
    <lineage>
        <taxon>Bacteria</taxon>
        <taxon>Bacillati</taxon>
        <taxon>Actinomycetota</taxon>
        <taxon>Actinomycetes</taxon>
        <taxon>Streptosporangiales</taxon>
        <taxon>Streptosporangiaceae</taxon>
        <taxon>Microtetraspora</taxon>
    </lineage>
</organism>